<dbReference type="InterPro" id="IPR006847">
    <property type="entry name" value="IF2_N"/>
</dbReference>
<dbReference type="InterPro" id="IPR044145">
    <property type="entry name" value="IF2_II"/>
</dbReference>
<keyword evidence="8" id="KW-0963">Cytoplasm</keyword>
<comment type="similarity">
    <text evidence="1 8 9">Belongs to the TRAFAC class translation factor GTPase superfamily. Classic translation factor GTPase family. IF-2 subfamily.</text>
</comment>
<evidence type="ECO:0000256" key="9">
    <source>
        <dbReference type="RuleBase" id="RU000644"/>
    </source>
</evidence>
<evidence type="ECO:0000256" key="5">
    <source>
        <dbReference type="ARBA" id="ARBA00022917"/>
    </source>
</evidence>
<keyword evidence="5 8" id="KW-0648">Protein biosynthesis</keyword>
<feature type="domain" description="Tr-type G" evidence="11">
    <location>
        <begin position="154"/>
        <end position="327"/>
    </location>
</feature>
<dbReference type="SUPFAM" id="SSF52540">
    <property type="entry name" value="P-loop containing nucleoside triphosphate hydrolases"/>
    <property type="match status" value="1"/>
</dbReference>
<sequence>MMLDKNLKNKDHVQAKGGKDSSHDDDLFKYDEYVEVKRPKITKKKKSNQKKTKNEKSDRIANVPVKEDKDAAIVYYSEELTVGDLAERLGKSTGEIVKQLLMLGMMATVNQTLDRETVELLAEEAGFEVKDKIFTDVTEFEKIVIEDSEEDLEKRPPVVTIMGHVDHGKTTLLDAIRNSRVVTGEAGGITQHIGAYQVNHGGNVITFLDTPGHAAFTSMRARGAQVTDICVLVVASDDGVMPQTKEAIDHAKAAGVPIIVAINKMDKPTANPERVMQELLEFSLVPEDWGGDTIYVKLSALQGEGIDDLLEMINLVSEMNEYKANPKRLATGTVIEAKLDKGRGPVATLLVENGTLRIGDAIVVGNTHGRVRAMVNDLNQRIDTAGPSTPIEITGLNDVPQAGDRFMVFPSEKEARQIADQRAANARELGNKPGKAVSLDELFSQIQEGEMKELNVIIKGDVQGSVEALSGSLQKIDVEGVKINIIRGSVGTITETDVTLAAASNAIIIGFNVRPSATTRNQADAEGVDIRLHSIIYKVIEEIEAAMKGMLDPIFEEKVTGQLEVRQTFKVSKVGTIAGCYVTDGSVSRNASVRVIRDGIVVFEGQLGSLKRFKDEVKEVNYGYECGITIERYNDIKEGDIIEAYVMEEVKRA</sequence>
<reference evidence="12" key="1">
    <citation type="journal article" date="2024" name="Int. J. Syst. Evol. Microbiol.">
        <title>Turicibacter faecis sp. nov., isolated from faeces of heart failure mouse model.</title>
        <authorList>
            <person name="Imamura Y."/>
            <person name="Motooka D."/>
            <person name="Nakajima Y."/>
            <person name="Ito S."/>
            <person name="Kitakaze M."/>
            <person name="Iida T."/>
            <person name="Nakamura S."/>
        </authorList>
    </citation>
    <scope>NUCLEOTIDE SEQUENCE</scope>
    <source>
        <strain evidence="12">TC023</strain>
    </source>
</reference>
<evidence type="ECO:0000313" key="12">
    <source>
        <dbReference type="EMBL" id="BEH90557.1"/>
    </source>
</evidence>
<feature type="compositionally biased region" description="Basic residues" evidence="10">
    <location>
        <begin position="41"/>
        <end position="51"/>
    </location>
</feature>
<dbReference type="PANTHER" id="PTHR43381:SF5">
    <property type="entry name" value="TR-TYPE G DOMAIN-CONTAINING PROTEIN"/>
    <property type="match status" value="1"/>
</dbReference>
<dbReference type="EMBL" id="AP028127">
    <property type="protein sequence ID" value="BEH90557.1"/>
    <property type="molecule type" value="Genomic_DNA"/>
</dbReference>
<gene>
    <name evidence="8 12" type="primary">infB</name>
    <name evidence="12" type="ORF">T23_06590</name>
</gene>
<dbReference type="Proteomes" id="UP001432099">
    <property type="component" value="Chromosome"/>
</dbReference>
<dbReference type="PROSITE" id="PS01176">
    <property type="entry name" value="IF2"/>
    <property type="match status" value="1"/>
</dbReference>
<dbReference type="PANTHER" id="PTHR43381">
    <property type="entry name" value="TRANSLATION INITIATION FACTOR IF-2-RELATED"/>
    <property type="match status" value="1"/>
</dbReference>
<dbReference type="Gene3D" id="3.40.50.300">
    <property type="entry name" value="P-loop containing nucleotide triphosphate hydrolases"/>
    <property type="match status" value="1"/>
</dbReference>
<dbReference type="NCBIfam" id="TIGR00487">
    <property type="entry name" value="IF-2"/>
    <property type="match status" value="1"/>
</dbReference>
<dbReference type="Pfam" id="PF00009">
    <property type="entry name" value="GTP_EFTU"/>
    <property type="match status" value="1"/>
</dbReference>
<keyword evidence="13" id="KW-1185">Reference proteome</keyword>
<dbReference type="InterPro" id="IPR009000">
    <property type="entry name" value="Transl_B-barrel_sf"/>
</dbReference>
<dbReference type="InterPro" id="IPR036925">
    <property type="entry name" value="TIF_IF2_dom3_sf"/>
</dbReference>
<evidence type="ECO:0000256" key="6">
    <source>
        <dbReference type="ARBA" id="ARBA00023134"/>
    </source>
</evidence>
<evidence type="ECO:0000256" key="7">
    <source>
        <dbReference type="ARBA" id="ARBA00025162"/>
    </source>
</evidence>
<evidence type="ECO:0000256" key="8">
    <source>
        <dbReference type="HAMAP-Rule" id="MF_00100"/>
    </source>
</evidence>
<comment type="function">
    <text evidence="7 8 9">One of the essential components for the initiation of protein synthesis. Protects formylmethionyl-tRNA from spontaneous hydrolysis and promotes its binding to the 30S ribosomal subunits. Also involved in the hydrolysis of GTP during the formation of the 70S ribosomal complex.</text>
</comment>
<dbReference type="HAMAP" id="MF_00100_B">
    <property type="entry name" value="IF_2_B"/>
    <property type="match status" value="1"/>
</dbReference>
<dbReference type="SUPFAM" id="SSF52156">
    <property type="entry name" value="Initiation factor IF2/eIF5b, domain 3"/>
    <property type="match status" value="1"/>
</dbReference>
<keyword evidence="4 8" id="KW-0547">Nucleotide-binding</keyword>
<feature type="binding site" evidence="8">
    <location>
        <begin position="263"/>
        <end position="266"/>
    </location>
    <ligand>
        <name>GTP</name>
        <dbReference type="ChEBI" id="CHEBI:37565"/>
    </ligand>
</feature>
<dbReference type="CDD" id="cd03702">
    <property type="entry name" value="IF2_mtIF2_II"/>
    <property type="match status" value="1"/>
</dbReference>
<evidence type="ECO:0000256" key="2">
    <source>
        <dbReference type="ARBA" id="ARBA00020675"/>
    </source>
</evidence>
<dbReference type="GO" id="GO:0003743">
    <property type="term" value="F:translation initiation factor activity"/>
    <property type="evidence" value="ECO:0007669"/>
    <property type="project" value="UniProtKB-KW"/>
</dbReference>
<feature type="binding site" evidence="8">
    <location>
        <begin position="209"/>
        <end position="213"/>
    </location>
    <ligand>
        <name>GTP</name>
        <dbReference type="ChEBI" id="CHEBI:37565"/>
    </ligand>
</feature>
<name>A0ABN6Z9N5_9FIRM</name>
<evidence type="ECO:0000256" key="4">
    <source>
        <dbReference type="ARBA" id="ARBA00022741"/>
    </source>
</evidence>
<evidence type="ECO:0000256" key="10">
    <source>
        <dbReference type="SAM" id="MobiDB-lite"/>
    </source>
</evidence>
<feature type="region of interest" description="Disordered" evidence="10">
    <location>
        <begin position="1"/>
        <end position="25"/>
    </location>
</feature>
<evidence type="ECO:0000313" key="13">
    <source>
        <dbReference type="Proteomes" id="UP001432099"/>
    </source>
</evidence>
<dbReference type="PROSITE" id="PS51722">
    <property type="entry name" value="G_TR_2"/>
    <property type="match status" value="1"/>
</dbReference>
<feature type="region of interest" description="G-domain" evidence="8">
    <location>
        <begin position="157"/>
        <end position="305"/>
    </location>
</feature>
<evidence type="ECO:0000256" key="1">
    <source>
        <dbReference type="ARBA" id="ARBA00007733"/>
    </source>
</evidence>
<dbReference type="Gene3D" id="2.40.30.10">
    <property type="entry name" value="Translation factors"/>
    <property type="match status" value="2"/>
</dbReference>
<dbReference type="Pfam" id="PF22042">
    <property type="entry name" value="EF-G_D2"/>
    <property type="match status" value="1"/>
</dbReference>
<dbReference type="Pfam" id="PF04760">
    <property type="entry name" value="IF2_N"/>
    <property type="match status" value="1"/>
</dbReference>
<protein>
    <recommendedName>
        <fullName evidence="2 8">Translation initiation factor IF-2</fullName>
    </recommendedName>
</protein>
<evidence type="ECO:0000256" key="3">
    <source>
        <dbReference type="ARBA" id="ARBA00022540"/>
    </source>
</evidence>
<dbReference type="Pfam" id="PF11987">
    <property type="entry name" value="IF-2"/>
    <property type="match status" value="1"/>
</dbReference>
<dbReference type="InterPro" id="IPR023115">
    <property type="entry name" value="TIF_IF2_dom3"/>
</dbReference>
<dbReference type="Gene3D" id="3.40.50.10050">
    <property type="entry name" value="Translation initiation factor IF- 2, domain 3"/>
    <property type="match status" value="1"/>
</dbReference>
<keyword evidence="6 8" id="KW-0342">GTP-binding</keyword>
<dbReference type="InterPro" id="IPR005225">
    <property type="entry name" value="Small_GTP-bd"/>
</dbReference>
<comment type="subcellular location">
    <subcellularLocation>
        <location evidence="8">Cytoplasm</location>
    </subcellularLocation>
</comment>
<accession>A0ABN6Z9N5</accession>
<evidence type="ECO:0000259" key="11">
    <source>
        <dbReference type="PROSITE" id="PS51722"/>
    </source>
</evidence>
<dbReference type="InterPro" id="IPR015760">
    <property type="entry name" value="TIF_IF2"/>
</dbReference>
<organism evidence="12 13">
    <name type="scientific">Turicibacter faecis</name>
    <dbReference type="NCBI Taxonomy" id="2963365"/>
    <lineage>
        <taxon>Bacteria</taxon>
        <taxon>Bacillati</taxon>
        <taxon>Bacillota</taxon>
        <taxon>Erysipelotrichia</taxon>
        <taxon>Erysipelotrichales</taxon>
        <taxon>Turicibacteraceae</taxon>
        <taxon>Turicibacter</taxon>
    </lineage>
</organism>
<feature type="region of interest" description="Disordered" evidence="10">
    <location>
        <begin position="41"/>
        <end position="60"/>
    </location>
</feature>
<proteinExistence type="inferred from homology"/>
<dbReference type="SUPFAM" id="SSF50447">
    <property type="entry name" value="Translation proteins"/>
    <property type="match status" value="2"/>
</dbReference>
<dbReference type="NCBIfam" id="TIGR00231">
    <property type="entry name" value="small_GTP"/>
    <property type="match status" value="1"/>
</dbReference>
<dbReference type="InterPro" id="IPR053905">
    <property type="entry name" value="EF-G-like_DII"/>
</dbReference>
<dbReference type="InterPro" id="IPR000178">
    <property type="entry name" value="TF_IF2_bacterial-like"/>
</dbReference>
<feature type="binding site" evidence="8">
    <location>
        <begin position="163"/>
        <end position="170"/>
    </location>
    <ligand>
        <name>GTP</name>
        <dbReference type="ChEBI" id="CHEBI:37565"/>
    </ligand>
</feature>
<dbReference type="InterPro" id="IPR000795">
    <property type="entry name" value="T_Tr_GTP-bd_dom"/>
</dbReference>
<dbReference type="CDD" id="cd01887">
    <property type="entry name" value="IF2_eIF5B"/>
    <property type="match status" value="1"/>
</dbReference>
<dbReference type="InterPro" id="IPR027417">
    <property type="entry name" value="P-loop_NTPase"/>
</dbReference>
<keyword evidence="3 8" id="KW-0396">Initiation factor</keyword>
<dbReference type="CDD" id="cd03692">
    <property type="entry name" value="mtIF2_IVc"/>
    <property type="match status" value="1"/>
</dbReference>